<dbReference type="EMBL" id="CP011770">
    <property type="protein sequence ID" value="AKM11730.1"/>
    <property type="molecule type" value="Genomic_DNA"/>
</dbReference>
<gene>
    <name evidence="1" type="ORF">AB433_10020</name>
</gene>
<dbReference type="KEGG" id="cna:AB433_10020"/>
<protein>
    <submittedName>
        <fullName evidence="1">Uncharacterized protein</fullName>
    </submittedName>
</protein>
<dbReference type="Proteomes" id="UP000035287">
    <property type="component" value="Chromosome"/>
</dbReference>
<reference evidence="1 2" key="1">
    <citation type="submission" date="2015-06" db="EMBL/GenBank/DDBJ databases">
        <authorList>
            <person name="Zeng Y."/>
            <person name="Huang Y."/>
        </authorList>
    </citation>
    <scope>NUCLEOTIDE SEQUENCE [LARGE SCALE GENOMIC DNA]</scope>
    <source>
        <strain evidence="1 2">PQ-2</strain>
    </source>
</reference>
<organism evidence="1 2">
    <name type="scientific">Croceicoccus naphthovorans</name>
    <dbReference type="NCBI Taxonomy" id="1348774"/>
    <lineage>
        <taxon>Bacteria</taxon>
        <taxon>Pseudomonadati</taxon>
        <taxon>Pseudomonadota</taxon>
        <taxon>Alphaproteobacteria</taxon>
        <taxon>Sphingomonadales</taxon>
        <taxon>Erythrobacteraceae</taxon>
        <taxon>Croceicoccus</taxon>
    </lineage>
</organism>
<dbReference type="AlphaFoldDB" id="A0A0G3XJJ1"/>
<sequence>MMSEVATDVRGIRKVATFQADVLVLARADYDGWIADDFAEYAPTDLAVAWGEGARADVHGRISIRQSGRFYYWRAGPEAWQDPRVRRFGKHSANWHLVPANDDVADAIDGIGRGDVVRLRGHLVDIFAPDGGRWKTSRTRTDQGAGACEIILVSEASVLS</sequence>
<evidence type="ECO:0000313" key="2">
    <source>
        <dbReference type="Proteomes" id="UP000035287"/>
    </source>
</evidence>
<proteinExistence type="predicted"/>
<accession>A0A0G3XJJ1</accession>
<evidence type="ECO:0000313" key="1">
    <source>
        <dbReference type="EMBL" id="AKM11730.1"/>
    </source>
</evidence>
<name>A0A0G3XJJ1_9SPHN</name>
<keyword evidence="2" id="KW-1185">Reference proteome</keyword>
<dbReference type="PATRIC" id="fig|1348774.3.peg.2099"/>